<dbReference type="InterPro" id="IPR045897">
    <property type="entry name" value="BPI/LBP_pln"/>
</dbReference>
<evidence type="ECO:0000259" key="5">
    <source>
        <dbReference type="SMART" id="SM00328"/>
    </source>
</evidence>
<feature type="domain" description="Lipid-binding serum glycoprotein N-terminal" evidence="5">
    <location>
        <begin position="32"/>
        <end position="257"/>
    </location>
</feature>
<dbReference type="FunFam" id="3.15.10.10:FF:000001">
    <property type="entry name" value="phospholipid transfer protein-like"/>
    <property type="match status" value="1"/>
</dbReference>
<evidence type="ECO:0000313" key="8">
    <source>
        <dbReference type="RefSeq" id="XP_022943533.1"/>
    </source>
</evidence>
<dbReference type="Pfam" id="PF02886">
    <property type="entry name" value="LBP_BPI_CETP_C"/>
    <property type="match status" value="1"/>
</dbReference>
<dbReference type="GO" id="GO:0005615">
    <property type="term" value="C:extracellular space"/>
    <property type="evidence" value="ECO:0007669"/>
    <property type="project" value="InterPro"/>
</dbReference>
<gene>
    <name evidence="8" type="primary">LOC111448280</name>
</gene>
<reference evidence="8" key="1">
    <citation type="submission" date="2025-08" db="UniProtKB">
        <authorList>
            <consortium name="RefSeq"/>
        </authorList>
    </citation>
    <scope>IDENTIFICATION</scope>
    <source>
        <tissue evidence="8">Young leaves</tissue>
    </source>
</reference>
<dbReference type="InterPro" id="IPR017942">
    <property type="entry name" value="Lipid-bd_serum_glycop_N"/>
</dbReference>
<dbReference type="SUPFAM" id="SSF55394">
    <property type="entry name" value="Bactericidal permeability-increasing protein, BPI"/>
    <property type="match status" value="2"/>
</dbReference>
<proteinExistence type="inferred from homology"/>
<dbReference type="PANTHER" id="PTHR46801">
    <property type="entry name" value="OS06G0309200 PROTEIN"/>
    <property type="match status" value="1"/>
</dbReference>
<comment type="similarity">
    <text evidence="2">Belongs to the BPI/LBP/Plunc superfamily. BPI/LBP (TC 1.C.40) family.</text>
</comment>
<accession>A0A6J1FX34</accession>
<feature type="chain" id="PRO_5027061256" evidence="4">
    <location>
        <begin position="20"/>
        <end position="490"/>
    </location>
</feature>
<dbReference type="Gene3D" id="3.15.20.10">
    <property type="entry name" value="Bactericidal permeability-increasing protein, domain 2"/>
    <property type="match status" value="1"/>
</dbReference>
<sequence length="490" mass="53659">MSPILFLLLLVSSLIPGYAHPSPTQSFMSAIISQKGIDFLKDLLIDKAISSVIPINLPESEKTVKIPFVGNVLMRLSNTTIYRVDVPSSDIKPGESGVSIIASGTTCDLSMDWLYSYSTWLVPAEISDKGRASVQVDGMEVRLNLGLELQEETLKLFLLECGCSVQDMSIKLDGGASWLYQGLVDAFEEQISSAVEKAICKKLGEGILKVDSFLQTLPKAVKVDDNASFDTTFAGEPLLSSSSFGLKINGLFRAGEKLPMPEYHFENSPSPSPSCKDPSKMFGITLDEAVFNSALALYYDADFMQWSLKEVPNQPLLNTAGWRFIVPQLYKKYPSADMSLNITLPSPPVIRISENPIFATVNVNLIVDVVEAGELIPVACISLLVHASSTAKISGNNLVGSIDLNDLEMSLKWSNIGNLHMDLIQPVVQTLVETTLLPNANSYFRKGFPLPIKHGFMFQNAELISSNSRIMVCSDVLWTEGRSPDHPQLV</sequence>
<protein>
    <submittedName>
        <fullName evidence="8">BPI/LBP family protein At1g04970</fullName>
    </submittedName>
</protein>
<evidence type="ECO:0000256" key="1">
    <source>
        <dbReference type="ARBA" id="ARBA00023180"/>
    </source>
</evidence>
<name>A0A6J1FX34_CUCMO</name>
<organism evidence="7 8">
    <name type="scientific">Cucurbita moschata</name>
    <name type="common">Winter crookneck squash</name>
    <name type="synonym">Cucurbita pepo var. moschata</name>
    <dbReference type="NCBI Taxonomy" id="3662"/>
    <lineage>
        <taxon>Eukaryota</taxon>
        <taxon>Viridiplantae</taxon>
        <taxon>Streptophyta</taxon>
        <taxon>Embryophyta</taxon>
        <taxon>Tracheophyta</taxon>
        <taxon>Spermatophyta</taxon>
        <taxon>Magnoliopsida</taxon>
        <taxon>eudicotyledons</taxon>
        <taxon>Gunneridae</taxon>
        <taxon>Pentapetalae</taxon>
        <taxon>rosids</taxon>
        <taxon>fabids</taxon>
        <taxon>Cucurbitales</taxon>
        <taxon>Cucurbitaceae</taxon>
        <taxon>Cucurbiteae</taxon>
        <taxon>Cucurbita</taxon>
    </lineage>
</organism>
<dbReference type="PANTHER" id="PTHR46801:SF6">
    <property type="entry name" value="LIPID-BINDING SERUM GLYCOPROTEIN C-TERMINAL DOMAIN-CONTAINING PROTEIN"/>
    <property type="match status" value="1"/>
</dbReference>
<keyword evidence="1" id="KW-0325">Glycoprotein</keyword>
<dbReference type="RefSeq" id="XP_022943533.1">
    <property type="nucleotide sequence ID" value="XM_023087765.1"/>
</dbReference>
<dbReference type="InterPro" id="IPR017943">
    <property type="entry name" value="Bactericidal_perm-incr_a/b_dom"/>
</dbReference>
<feature type="signal peptide" evidence="4">
    <location>
        <begin position="1"/>
        <end position="19"/>
    </location>
</feature>
<dbReference type="GO" id="GO:0008289">
    <property type="term" value="F:lipid binding"/>
    <property type="evidence" value="ECO:0007669"/>
    <property type="project" value="InterPro"/>
</dbReference>
<dbReference type="CDD" id="cd00025">
    <property type="entry name" value="BPI1"/>
    <property type="match status" value="1"/>
</dbReference>
<keyword evidence="4" id="KW-0732">Signal</keyword>
<dbReference type="AlphaFoldDB" id="A0A6J1FX34"/>
<dbReference type="KEGG" id="cmos:111448280"/>
<evidence type="ECO:0000256" key="2">
    <source>
        <dbReference type="ARBA" id="ARBA00060933"/>
    </source>
</evidence>
<evidence type="ECO:0000256" key="4">
    <source>
        <dbReference type="SAM" id="SignalP"/>
    </source>
</evidence>
<dbReference type="SMART" id="SM00329">
    <property type="entry name" value="BPI2"/>
    <property type="match status" value="1"/>
</dbReference>
<dbReference type="Pfam" id="PF01273">
    <property type="entry name" value="LBP_BPI_CETP"/>
    <property type="match status" value="1"/>
</dbReference>
<dbReference type="GeneID" id="111448280"/>
<dbReference type="Proteomes" id="UP000504609">
    <property type="component" value="Unplaced"/>
</dbReference>
<dbReference type="Gene3D" id="3.15.10.10">
    <property type="entry name" value="Bactericidal permeability-increasing protein, domain 1"/>
    <property type="match status" value="1"/>
</dbReference>
<keyword evidence="7" id="KW-1185">Reference proteome</keyword>
<evidence type="ECO:0000313" key="7">
    <source>
        <dbReference type="Proteomes" id="UP000504609"/>
    </source>
</evidence>
<dbReference type="InterPro" id="IPR001124">
    <property type="entry name" value="Lipid-bd_serum_glycop_C"/>
</dbReference>
<keyword evidence="3" id="KW-1015">Disulfide bond</keyword>
<dbReference type="SMART" id="SM00328">
    <property type="entry name" value="BPI1"/>
    <property type="match status" value="1"/>
</dbReference>
<dbReference type="PIRSF" id="PIRSF002417">
    <property type="entry name" value="Lipid_binding_protein"/>
    <property type="match status" value="1"/>
</dbReference>
<dbReference type="InterPro" id="IPR030675">
    <property type="entry name" value="BPI/LBP"/>
</dbReference>
<feature type="disulfide bond" evidence="3">
    <location>
        <begin position="161"/>
        <end position="200"/>
    </location>
</feature>
<evidence type="ECO:0000256" key="3">
    <source>
        <dbReference type="PIRSR" id="PIRSR002417-50"/>
    </source>
</evidence>
<feature type="domain" description="Lipid-binding serum glycoprotein C-terminal" evidence="6">
    <location>
        <begin position="276"/>
        <end position="474"/>
    </location>
</feature>
<evidence type="ECO:0000259" key="6">
    <source>
        <dbReference type="SMART" id="SM00329"/>
    </source>
</evidence>